<gene>
    <name evidence="1" type="ORF">BFP71_06495</name>
</gene>
<evidence type="ECO:0000313" key="1">
    <source>
        <dbReference type="EMBL" id="OEK05766.1"/>
    </source>
</evidence>
<accession>A0A1E5T337</accession>
<proteinExistence type="predicted"/>
<dbReference type="EMBL" id="MDGQ01000004">
    <property type="protein sequence ID" value="OEK05766.1"/>
    <property type="molecule type" value="Genomic_DNA"/>
</dbReference>
<dbReference type="AlphaFoldDB" id="A0A1E5T337"/>
<name>A0A1E5T337_9BACT</name>
<dbReference type="NCBIfam" id="NF041384">
    <property type="entry name" value="YHS_seleno_dom"/>
    <property type="match status" value="1"/>
</dbReference>
<dbReference type="STRING" id="1563681.BFP71_06495"/>
<dbReference type="Proteomes" id="UP000095552">
    <property type="component" value="Unassembled WGS sequence"/>
</dbReference>
<organism evidence="1 2">
    <name type="scientific">Roseivirga misakiensis</name>
    <dbReference type="NCBI Taxonomy" id="1563681"/>
    <lineage>
        <taxon>Bacteria</taxon>
        <taxon>Pseudomonadati</taxon>
        <taxon>Bacteroidota</taxon>
        <taxon>Cytophagia</taxon>
        <taxon>Cytophagales</taxon>
        <taxon>Roseivirgaceae</taxon>
        <taxon>Roseivirga</taxon>
    </lineage>
</organism>
<protein>
    <submittedName>
        <fullName evidence="1">Uncharacterized protein</fullName>
    </submittedName>
</protein>
<sequence length="320" mass="36329">MLLNAQSGPRWYYNIDENNLAASGNDVVAYHSDDKAVAGSKSFQSIYKEVVYQFTTEANQAVFEKDPEKYLPAFGGWCTYIMGIDEAGGFPPTRLKSDPQNFKIINGKLYFFAKSPRQDFKQIFEAGDQEAVLTRANKFWESRVRFGEMYDGLPPGLNPMARMENLDWVPFLGRWDANASWWLDTAGVNKSAFTGDWTIAYGYDGYGVEDDFLGTPLSYAGTTNGPAIRGYDVVNKEWHMTYIPINQPRSATWLMTAKFVGVGHLEGQMETTDMNGNMILQKIVFKTKTEDSFEWSAHWSWDNGKTWKENTGLVSAKRHH</sequence>
<comment type="caution">
    <text evidence="1">The sequence shown here is derived from an EMBL/GenBank/DDBJ whole genome shotgun (WGS) entry which is preliminary data.</text>
</comment>
<evidence type="ECO:0000313" key="2">
    <source>
        <dbReference type="Proteomes" id="UP000095552"/>
    </source>
</evidence>
<keyword evidence="2" id="KW-1185">Reference proteome</keyword>
<reference evidence="1 2" key="1">
    <citation type="submission" date="2016-08" db="EMBL/GenBank/DDBJ databases">
        <title>Draft genome of Fabibacter sp. strain SK-8.</title>
        <authorList>
            <person name="Wong S.-K."/>
            <person name="Hamasaki K."/>
            <person name="Yoshizawa S."/>
        </authorList>
    </citation>
    <scope>NUCLEOTIDE SEQUENCE [LARGE SCALE GENOMIC DNA]</scope>
    <source>
        <strain evidence="1 2">SK-8</strain>
    </source>
</reference>